<dbReference type="SUPFAM" id="SSF50939">
    <property type="entry name" value="Sialidases"/>
    <property type="match status" value="1"/>
</dbReference>
<evidence type="ECO:0000259" key="6">
    <source>
        <dbReference type="PROSITE" id="PS51272"/>
    </source>
</evidence>
<dbReference type="CDD" id="cd15482">
    <property type="entry name" value="Sialidase_non-viral"/>
    <property type="match status" value="1"/>
</dbReference>
<dbReference type="GO" id="GO:0004308">
    <property type="term" value="F:exo-alpha-sialidase activity"/>
    <property type="evidence" value="ECO:0007669"/>
    <property type="project" value="UniProtKB-EC"/>
</dbReference>
<dbReference type="RefSeq" id="WP_186919078.1">
    <property type="nucleotide sequence ID" value="NZ_JACOPQ010000006.1"/>
</dbReference>
<protein>
    <recommendedName>
        <fullName evidence="3">exo-alpha-sialidase</fullName>
        <ecNumber evidence="3">3.2.1.18</ecNumber>
    </recommendedName>
</protein>
<keyword evidence="4" id="KW-0677">Repeat</keyword>
<comment type="caution">
    <text evidence="7">The sequence shown here is derived from an EMBL/GenBank/DDBJ whole genome shotgun (WGS) entry which is preliminary data.</text>
</comment>
<evidence type="ECO:0000313" key="7">
    <source>
        <dbReference type="EMBL" id="MBC5737136.1"/>
    </source>
</evidence>
<dbReference type="GO" id="GO:0005737">
    <property type="term" value="C:cytoplasm"/>
    <property type="evidence" value="ECO:0007669"/>
    <property type="project" value="TreeGrafter"/>
</dbReference>
<evidence type="ECO:0000313" key="8">
    <source>
        <dbReference type="Proteomes" id="UP000607645"/>
    </source>
</evidence>
<evidence type="ECO:0000256" key="4">
    <source>
        <dbReference type="ARBA" id="ARBA00022737"/>
    </source>
</evidence>
<proteinExistence type="inferred from homology"/>
<feature type="compositionally biased region" description="Basic and acidic residues" evidence="5">
    <location>
        <begin position="892"/>
        <end position="905"/>
    </location>
</feature>
<comment type="similarity">
    <text evidence="2">Belongs to the glycosyl hydrolase 33 family.</text>
</comment>
<gene>
    <name evidence="7" type="ORF">H8S62_08955</name>
</gene>
<comment type="catalytic activity">
    <reaction evidence="1">
        <text>Hydrolysis of alpha-(2-&gt;3)-, alpha-(2-&gt;6)-, alpha-(2-&gt;8)- glycosidic linkages of terminal sialic acid residues in oligosaccharides, glycoproteins, glycolipids, colominic acid and synthetic substrates.</text>
        <dbReference type="EC" id="3.2.1.18"/>
    </reaction>
</comment>
<evidence type="ECO:0000256" key="5">
    <source>
        <dbReference type="SAM" id="MobiDB-lite"/>
    </source>
</evidence>
<dbReference type="AlphaFoldDB" id="A0A8J6MCR2"/>
<dbReference type="InterPro" id="IPR011040">
    <property type="entry name" value="Sialidase"/>
</dbReference>
<evidence type="ECO:0000256" key="3">
    <source>
        <dbReference type="ARBA" id="ARBA00012733"/>
    </source>
</evidence>
<dbReference type="InterPro" id="IPR026856">
    <property type="entry name" value="Sialidase_fam"/>
</dbReference>
<dbReference type="PANTHER" id="PTHR10628">
    <property type="entry name" value="SIALIDASE"/>
    <property type="match status" value="1"/>
</dbReference>
<dbReference type="Gene3D" id="2.40.220.10">
    <property type="entry name" value="Intramolecular Trans-sialidase, Domain 3"/>
    <property type="match status" value="1"/>
</dbReference>
<sequence length="1188" mass="125849">MYPNHITDFWGPRGDYKFPIYLYVRGEWTAPEPEPPEYAEGAPAGGVTVGQPFARGTGGSDNFRIPALITLSDGTLLAAVDARWDHAGDACALDTIVSYSTDNGETWNYSFANFFNDSTNAKNLNATAFIDPVMIAGNDDTVYLLVDLFPGGIGLNTAPAAPAASTGYTEIDGVQRLMLYTRTSGQTDSGYDYYVGDFVDGFAPVYAADSSTGAVYYVDAHYYLYNAEKEKLYCRQLGSDKLVHQNVFFYNADLHVRAATYLWLVKSEDGGKTWSDPTILNPQIRKTTGTHQFYGVGPGAGLCLEDGTIVLPCYTFTGGTANSSQIASFIYSSDGGETWHRSDDATSGGHWSSESALVQIDAATLRHFYRDGYATLYYTDHTWSAEEEKWVAGSPVNTGAIKTSNNQLSAIKYSKTIDGKTAILVSTAATGTGTRSNGKIYTFTLNEDNTMDLAYTYSVTEGSYSYSSLTELKDGSIGLLYEGNGVEYHRFAIEDIADGSIIDGRRTVTVPLYGTRTERVAAPGPSAEELAAVDPNVVAVSTKTMEDTTFITYTGLKEGETSFTSGGIICAIRVEPENMVSVELAVGETKSFPVESDRISREADPLIAAAEIETDDQSFTVTGAQGNLGTDASYNGTEISLSKALYLFTGNNTDGFTISAKTADGTVVYLKPSNGDAGYPSCTTAATVKCSVGSAENSFYLLDNGNKYLHFYRDGKNVFDRVGTTAGFQAACSFLLYRPASAGEESSAEIPGYVQAANLEDIVDGGYYLIVAKYNDTYFALYPSNSTSSKYSHVVKINAQSEQTTETVSVVSHSLVVTGVAGGTTDVVVDGNIYRLAVTDNSVIITGGSSTTHQTVKNPDGSTTTTVTNKRTGAVTATTKYPDGTVAVVETKKDGSVSASEKRPDGTQGATTVSAGGVFKAEATLSQKAVEAAAEAGGAIPLPIMTVQAGTGAGAAPEIKVSLPKADSAVTVEVPAENATPGTVLLLVKEDGGEALLKTTALTENGVAVALEGSATLKVADNTKSFADTAAVQGWAGDAIAFVTARELFGGVGGDRFAPVENMNRAMLVTVLARLDGQDTDGGETWYAKSVAWSVEQGISDGTNMEDAVSREQLVTILYRYAGSPALAEAELNGYTDADQVSGWARSAMQWAVEQGILTGKSGNLLDPAATATRAEVSAILMRFINQI</sequence>
<evidence type="ECO:0000256" key="2">
    <source>
        <dbReference type="ARBA" id="ARBA00009348"/>
    </source>
</evidence>
<reference evidence="7" key="1">
    <citation type="submission" date="2020-08" db="EMBL/GenBank/DDBJ databases">
        <title>Genome public.</title>
        <authorList>
            <person name="Liu C."/>
            <person name="Sun Q."/>
        </authorList>
    </citation>
    <scope>NUCLEOTIDE SEQUENCE</scope>
    <source>
        <strain evidence="7">NSJ-52</strain>
    </source>
</reference>
<dbReference type="InterPro" id="IPR001119">
    <property type="entry name" value="SLH_dom"/>
</dbReference>
<accession>A0A8J6MCR2</accession>
<dbReference type="EC" id="3.2.1.18" evidence="3"/>
<dbReference type="Pfam" id="PF00395">
    <property type="entry name" value="SLH"/>
    <property type="match status" value="2"/>
</dbReference>
<dbReference type="PROSITE" id="PS51272">
    <property type="entry name" value="SLH"/>
    <property type="match status" value="2"/>
</dbReference>
<organism evidence="7 8">
    <name type="scientific">Lawsonibacter faecis</name>
    <dbReference type="NCBI Taxonomy" id="2763052"/>
    <lineage>
        <taxon>Bacteria</taxon>
        <taxon>Bacillati</taxon>
        <taxon>Bacillota</taxon>
        <taxon>Clostridia</taxon>
        <taxon>Eubacteriales</taxon>
        <taxon>Oscillospiraceae</taxon>
        <taxon>Lawsonibacter</taxon>
    </lineage>
</organism>
<dbReference type="GO" id="GO:0006689">
    <property type="term" value="P:ganglioside catabolic process"/>
    <property type="evidence" value="ECO:0007669"/>
    <property type="project" value="TreeGrafter"/>
</dbReference>
<dbReference type="Proteomes" id="UP000607645">
    <property type="component" value="Unassembled WGS sequence"/>
</dbReference>
<dbReference type="Pfam" id="PF13088">
    <property type="entry name" value="BNR_2"/>
    <property type="match status" value="1"/>
</dbReference>
<dbReference type="InterPro" id="IPR023364">
    <property type="entry name" value="Trans_sialidase_dom3"/>
</dbReference>
<name>A0A8J6MCR2_9FIRM</name>
<feature type="domain" description="SLH" evidence="6">
    <location>
        <begin position="1132"/>
        <end position="1188"/>
    </location>
</feature>
<dbReference type="PANTHER" id="PTHR10628:SF30">
    <property type="entry name" value="EXO-ALPHA-SIALIDASE"/>
    <property type="match status" value="1"/>
</dbReference>
<feature type="region of interest" description="Disordered" evidence="5">
    <location>
        <begin position="892"/>
        <end position="911"/>
    </location>
</feature>
<feature type="domain" description="SLH" evidence="6">
    <location>
        <begin position="1023"/>
        <end position="1086"/>
    </location>
</feature>
<dbReference type="EMBL" id="JACOPQ010000006">
    <property type="protein sequence ID" value="MBC5737136.1"/>
    <property type="molecule type" value="Genomic_DNA"/>
</dbReference>
<keyword evidence="8" id="KW-1185">Reference proteome</keyword>
<dbReference type="GO" id="GO:0016020">
    <property type="term" value="C:membrane"/>
    <property type="evidence" value="ECO:0007669"/>
    <property type="project" value="TreeGrafter"/>
</dbReference>
<dbReference type="Gene3D" id="2.120.10.10">
    <property type="match status" value="1"/>
</dbReference>
<dbReference type="GO" id="GO:0009313">
    <property type="term" value="P:oligosaccharide catabolic process"/>
    <property type="evidence" value="ECO:0007669"/>
    <property type="project" value="TreeGrafter"/>
</dbReference>
<dbReference type="InterPro" id="IPR036278">
    <property type="entry name" value="Sialidase_sf"/>
</dbReference>
<evidence type="ECO:0000256" key="1">
    <source>
        <dbReference type="ARBA" id="ARBA00000427"/>
    </source>
</evidence>